<dbReference type="HOGENOM" id="CLU_114150_1_0_11"/>
<evidence type="ECO:0000256" key="2">
    <source>
        <dbReference type="SAM" id="Phobius"/>
    </source>
</evidence>
<organism evidence="4 5">
    <name type="scientific">Beutenbergia cavernae (strain ATCC BAA-8 / DSM 12333 / CCUG 43141 / JCM 11478 / NBRC 16432 / NCIMB 13614 / HKI 0122)</name>
    <dbReference type="NCBI Taxonomy" id="471853"/>
    <lineage>
        <taxon>Bacteria</taxon>
        <taxon>Bacillati</taxon>
        <taxon>Actinomycetota</taxon>
        <taxon>Actinomycetes</taxon>
        <taxon>Micrococcales</taxon>
        <taxon>Beutenbergiaceae</taxon>
        <taxon>Beutenbergia</taxon>
    </lineage>
</organism>
<keyword evidence="2" id="KW-0812">Transmembrane</keyword>
<gene>
    <name evidence="4" type="ordered locus">Bcav_2036</name>
</gene>
<dbReference type="Pfam" id="PF25362">
    <property type="entry name" value="bPH_11"/>
    <property type="match status" value="1"/>
</dbReference>
<protein>
    <recommendedName>
        <fullName evidence="3">PH domain-containing protein</fullName>
    </recommendedName>
</protein>
<keyword evidence="5" id="KW-1185">Reference proteome</keyword>
<dbReference type="InterPro" id="IPR057446">
    <property type="entry name" value="PH_bac"/>
</dbReference>
<dbReference type="RefSeq" id="WP_015882531.1">
    <property type="nucleotide sequence ID" value="NC_012669.1"/>
</dbReference>
<feature type="transmembrane region" description="Helical" evidence="2">
    <location>
        <begin position="6"/>
        <end position="25"/>
    </location>
</feature>
<dbReference type="eggNOG" id="COG0505">
    <property type="taxonomic scope" value="Bacteria"/>
</dbReference>
<feature type="region of interest" description="Disordered" evidence="1">
    <location>
        <begin position="163"/>
        <end position="187"/>
    </location>
</feature>
<keyword evidence="2" id="KW-1133">Transmembrane helix</keyword>
<keyword evidence="2" id="KW-0472">Membrane</keyword>
<dbReference type="EMBL" id="CP001618">
    <property type="protein sequence ID" value="ACQ80291.1"/>
    <property type="molecule type" value="Genomic_DNA"/>
</dbReference>
<feature type="domain" description="PH" evidence="3">
    <location>
        <begin position="37"/>
        <end position="159"/>
    </location>
</feature>
<dbReference type="AlphaFoldDB" id="C5C685"/>
<evidence type="ECO:0000259" key="3">
    <source>
        <dbReference type="Pfam" id="PF25362"/>
    </source>
</evidence>
<dbReference type="OrthoDB" id="3826692at2"/>
<sequence>MTYPVATILLALLAVALLAAMWWGWQRRARRTGAGLPDVPAAPAPDGVTPLLAGVEGVYVSSTRAGDWLDRVAAQDLGIRSPVVVTVRPDGVLLSRTGARDVFVPAADLLAVRRDAGIAGKVVGRGGLVVLTWRLGEQTLDTGVKPRRAADRDALVRATETLLGTTAGHSATPSAPVPSTPTNEDSE</sequence>
<name>C5C685_BEUC1</name>
<evidence type="ECO:0000313" key="5">
    <source>
        <dbReference type="Proteomes" id="UP000007962"/>
    </source>
</evidence>
<evidence type="ECO:0000256" key="1">
    <source>
        <dbReference type="SAM" id="MobiDB-lite"/>
    </source>
</evidence>
<dbReference type="KEGG" id="bcv:Bcav_2036"/>
<reference evidence="4 5" key="1">
    <citation type="journal article" date="2009" name="Stand. Genomic Sci.">
        <title>Complete genome sequence of Beutenbergia cavernae type strain (HKI 0122).</title>
        <authorList>
            <person name="Land M."/>
            <person name="Pukall R."/>
            <person name="Abt B."/>
            <person name="Goker M."/>
            <person name="Rohde M."/>
            <person name="Glavina Del Rio T."/>
            <person name="Tice H."/>
            <person name="Copeland A."/>
            <person name="Cheng J.F."/>
            <person name="Lucas S."/>
            <person name="Chen F."/>
            <person name="Nolan M."/>
            <person name="Bruce D."/>
            <person name="Goodwin L."/>
            <person name="Pitluck S."/>
            <person name="Ivanova N."/>
            <person name="Mavromatis K."/>
            <person name="Ovchinnikova G."/>
            <person name="Pati A."/>
            <person name="Chen A."/>
            <person name="Palaniappan K."/>
            <person name="Hauser L."/>
            <person name="Chang Y.J."/>
            <person name="Jefferies C.C."/>
            <person name="Saunders E."/>
            <person name="Brettin T."/>
            <person name="Detter J.C."/>
            <person name="Han C."/>
            <person name="Chain P."/>
            <person name="Bristow J."/>
            <person name="Eisen J.A."/>
            <person name="Markowitz V."/>
            <person name="Hugenholtz P."/>
            <person name="Kyrpides N.C."/>
            <person name="Klenk H.P."/>
            <person name="Lapidus A."/>
        </authorList>
    </citation>
    <scope>NUCLEOTIDE SEQUENCE [LARGE SCALE GENOMIC DNA]</scope>
    <source>
        <strain evidence="5">ATCC BAA-8 / DSM 12333 / NBRC 16432</strain>
    </source>
</reference>
<proteinExistence type="predicted"/>
<evidence type="ECO:0000313" key="4">
    <source>
        <dbReference type="EMBL" id="ACQ80291.1"/>
    </source>
</evidence>
<accession>C5C685</accession>
<dbReference type="STRING" id="471853.Bcav_2036"/>
<dbReference type="Proteomes" id="UP000007962">
    <property type="component" value="Chromosome"/>
</dbReference>